<proteinExistence type="predicted"/>
<sequence length="141" mass="16359">MVKKKVFVSFDHDNDRQYRNLLEEWNANEEFEFCFNNLSPNEIKKEDIPRVKEALVNKISQTTYTFVIIGKDSNKESKHKEDIGFRNWQNFEIAASKTNKNKLVGIKLDKKFDSPDELVGCGTKCAMTFTKEAIMKALKDA</sequence>
<reference evidence="2 3" key="1">
    <citation type="submission" date="2023-04" db="EMBL/GenBank/DDBJ databases">
        <title>Draft genome sequence of acteroides sedimenti strain YN3PY1.</title>
        <authorList>
            <person name="Yoshida N."/>
        </authorList>
    </citation>
    <scope>NUCLEOTIDE SEQUENCE [LARGE SCALE GENOMIC DNA]</scope>
    <source>
        <strain evidence="2 3">YN3PY1</strain>
    </source>
</reference>
<dbReference type="EMBL" id="AP028055">
    <property type="protein sequence ID" value="BEH00293.1"/>
    <property type="molecule type" value="Genomic_DNA"/>
</dbReference>
<protein>
    <recommendedName>
        <fullName evidence="1">Thoeris protein ThsB TIR-like domain-containing protein</fullName>
    </recommendedName>
</protein>
<name>A0ABN6Z993_9BACE</name>
<accession>A0ABN6Z993</accession>
<evidence type="ECO:0000313" key="2">
    <source>
        <dbReference type="EMBL" id="BEH00293.1"/>
    </source>
</evidence>
<evidence type="ECO:0000313" key="3">
    <source>
        <dbReference type="Proteomes" id="UP001496674"/>
    </source>
</evidence>
<dbReference type="InterPro" id="IPR015032">
    <property type="entry name" value="ThsB__TIR-like_domain"/>
</dbReference>
<feature type="domain" description="Thoeris protein ThsB TIR-like" evidence="1">
    <location>
        <begin position="7"/>
        <end position="111"/>
    </location>
</feature>
<dbReference type="Proteomes" id="UP001496674">
    <property type="component" value="Chromosome"/>
</dbReference>
<dbReference type="Gene3D" id="3.40.50.11200">
    <property type="match status" value="1"/>
</dbReference>
<evidence type="ECO:0000259" key="1">
    <source>
        <dbReference type="Pfam" id="PF08937"/>
    </source>
</evidence>
<dbReference type="RefSeq" id="WP_353331512.1">
    <property type="nucleotide sequence ID" value="NZ_AP028055.1"/>
</dbReference>
<keyword evidence="3" id="KW-1185">Reference proteome</keyword>
<organism evidence="2 3">
    <name type="scientific">Bacteroides sedimenti</name>
    <dbReference type="NCBI Taxonomy" id="2136147"/>
    <lineage>
        <taxon>Bacteria</taxon>
        <taxon>Pseudomonadati</taxon>
        <taxon>Bacteroidota</taxon>
        <taxon>Bacteroidia</taxon>
        <taxon>Bacteroidales</taxon>
        <taxon>Bacteroidaceae</taxon>
        <taxon>Bacteroides</taxon>
    </lineage>
</organism>
<gene>
    <name evidence="2" type="ORF">BSYN_25570</name>
</gene>
<dbReference type="Pfam" id="PF08937">
    <property type="entry name" value="ThsB_TIR"/>
    <property type="match status" value="1"/>
</dbReference>